<reference evidence="9" key="1">
    <citation type="submission" date="2016-05" db="EMBL/GenBank/DDBJ databases">
        <title>Comparative genomics of biotechnologically important yeasts.</title>
        <authorList>
            <consortium name="DOE Joint Genome Institute"/>
            <person name="Riley R."/>
            <person name="Haridas S."/>
            <person name="Wolfe K.H."/>
            <person name="Lopes M.R."/>
            <person name="Hittinger C.T."/>
            <person name="Goker M."/>
            <person name="Salamov A."/>
            <person name="Wisecaver J."/>
            <person name="Long T.M."/>
            <person name="Aerts A.L."/>
            <person name="Barry K."/>
            <person name="Choi C."/>
            <person name="Clum A."/>
            <person name="Coughlan A.Y."/>
            <person name="Deshpande S."/>
            <person name="Douglass A.P."/>
            <person name="Hanson S.J."/>
            <person name="Klenk H.-P."/>
            <person name="Labutti K."/>
            <person name="Lapidus A."/>
            <person name="Lindquist E."/>
            <person name="Lipzen A."/>
            <person name="Meier-Kolthoff J.P."/>
            <person name="Ohm R.A."/>
            <person name="Otillar R.P."/>
            <person name="Pangilinan J."/>
            <person name="Peng Y."/>
            <person name="Rokas A."/>
            <person name="Rosa C.A."/>
            <person name="Scheuner C."/>
            <person name="Sibirny A.A."/>
            <person name="Slot J.C."/>
            <person name="Stielow J.B."/>
            <person name="Sun H."/>
            <person name="Kurtzman C.P."/>
            <person name="Blackwell M."/>
            <person name="Grigoriev I.V."/>
            <person name="Jeffries T.W."/>
        </authorList>
    </citation>
    <scope>NUCLEOTIDE SEQUENCE [LARGE SCALE GENOMIC DNA]</scope>
    <source>
        <strain evidence="9">DSM 1968</strain>
    </source>
</reference>
<dbReference type="InterPro" id="IPR010541">
    <property type="entry name" value="Prp3_C"/>
</dbReference>
<sequence>MSSRKREYFKSDSSRSSRKRLRFDYNSRNSDRSSTKNDDRSRTISTAQDDAFTKPKAKIQSLNSSRDSLSSSKPKYIYPASNDSKQKKSTFAERIAERRRLLNGEGESPSETARPLGLNVELHPLLRESIVLKSENTSFTENENAKIKNAKLQQKLRPGVSKFDLNPYFDPNDFQVKDPSMKKKKRQLVFNEKGKYIDKAIQIRKEIEEKQQREKELLERKLDTVNNPIESLGESNYQPKKPPLVEWWDYPILLPNTTYNDLKFDEESKELVNLSEKIKSENITHYVQHPIPINAPWEKHLPPMKPLYLTKKEIKRMRKNRRQEIYKDKQDKIKLGLEPAPPPKVKLKNLMNVLTNEAIKDPTLVEMKVKRDIELRKLNHFKANEDRKLSSEQKMEKFMTKLENDKNYNGYFTNVYKISKLIHPKHKFLVNVNATQLNLLGIGIIVKNEFSLVIVEGGNKGIRFFQNLMLNRIKWEENVEPKKK</sequence>
<evidence type="ECO:0000256" key="1">
    <source>
        <dbReference type="ARBA" id="ARBA00004123"/>
    </source>
</evidence>
<feature type="compositionally biased region" description="Low complexity" evidence="5">
    <location>
        <begin position="61"/>
        <end position="72"/>
    </location>
</feature>
<dbReference type="EMBL" id="KV454475">
    <property type="protein sequence ID" value="ODV63733.1"/>
    <property type="molecule type" value="Genomic_DNA"/>
</dbReference>
<evidence type="ECO:0000259" key="7">
    <source>
        <dbReference type="Pfam" id="PF08572"/>
    </source>
</evidence>
<dbReference type="Pfam" id="PF06544">
    <property type="entry name" value="Prp3_C"/>
    <property type="match status" value="1"/>
</dbReference>
<dbReference type="InterPro" id="IPR013881">
    <property type="entry name" value="Pre-mRNA_splic_Prp3_dom"/>
</dbReference>
<keyword evidence="4" id="KW-0539">Nucleus</keyword>
<dbReference type="OrthoDB" id="10264544at2759"/>
<dbReference type="AlphaFoldDB" id="A0A1D2VQ30"/>
<keyword evidence="9" id="KW-1185">Reference proteome</keyword>
<organism evidence="8 9">
    <name type="scientific">Ascoidea rubescens DSM 1968</name>
    <dbReference type="NCBI Taxonomy" id="1344418"/>
    <lineage>
        <taxon>Eukaryota</taxon>
        <taxon>Fungi</taxon>
        <taxon>Dikarya</taxon>
        <taxon>Ascomycota</taxon>
        <taxon>Saccharomycotina</taxon>
        <taxon>Saccharomycetes</taxon>
        <taxon>Ascoideaceae</taxon>
        <taxon>Ascoidea</taxon>
    </lineage>
</organism>
<evidence type="ECO:0000256" key="4">
    <source>
        <dbReference type="ARBA" id="ARBA00023242"/>
    </source>
</evidence>
<dbReference type="Proteomes" id="UP000095038">
    <property type="component" value="Unassembled WGS sequence"/>
</dbReference>
<evidence type="ECO:0000256" key="5">
    <source>
        <dbReference type="SAM" id="MobiDB-lite"/>
    </source>
</evidence>
<dbReference type="GeneID" id="30965965"/>
<protein>
    <submittedName>
        <fullName evidence="8">PRP3-domain-containing protein</fullName>
    </submittedName>
</protein>
<dbReference type="RefSeq" id="XP_020050040.1">
    <property type="nucleotide sequence ID" value="XM_020192329.1"/>
</dbReference>
<keyword evidence="3" id="KW-0508">mRNA splicing</keyword>
<feature type="non-terminal residue" evidence="8">
    <location>
        <position position="484"/>
    </location>
</feature>
<name>A0A1D2VQ30_9ASCO</name>
<dbReference type="FunCoup" id="A0A1D2VQ30">
    <property type="interactions" value="753"/>
</dbReference>
<evidence type="ECO:0000313" key="8">
    <source>
        <dbReference type="EMBL" id="ODV63733.1"/>
    </source>
</evidence>
<feature type="compositionally biased region" description="Basic and acidic residues" evidence="5">
    <location>
        <begin position="22"/>
        <end position="42"/>
    </location>
</feature>
<dbReference type="CDD" id="cd24162">
    <property type="entry name" value="Prp3_C"/>
    <property type="match status" value="1"/>
</dbReference>
<feature type="domain" description="Pre-mRNA-splicing factor 3" evidence="7">
    <location>
        <begin position="166"/>
        <end position="389"/>
    </location>
</feature>
<comment type="subcellular location">
    <subcellularLocation>
        <location evidence="1">Nucleus</location>
    </subcellularLocation>
</comment>
<dbReference type="GO" id="GO:0046540">
    <property type="term" value="C:U4/U6 x U5 tri-snRNP complex"/>
    <property type="evidence" value="ECO:0007669"/>
    <property type="project" value="InterPro"/>
</dbReference>
<dbReference type="PANTHER" id="PTHR14212">
    <property type="entry name" value="U4/U6-ASSOCIATED RNA SPLICING FACTOR-RELATED"/>
    <property type="match status" value="1"/>
</dbReference>
<evidence type="ECO:0000256" key="2">
    <source>
        <dbReference type="ARBA" id="ARBA00022664"/>
    </source>
</evidence>
<dbReference type="PANTHER" id="PTHR14212:SF0">
    <property type="entry name" value="U4_U6 SMALL NUCLEAR RIBONUCLEOPROTEIN PRP3"/>
    <property type="match status" value="1"/>
</dbReference>
<feature type="region of interest" description="Disordered" evidence="5">
    <location>
        <begin position="1"/>
        <end position="91"/>
    </location>
</feature>
<dbReference type="GO" id="GO:0000398">
    <property type="term" value="P:mRNA splicing, via spliceosome"/>
    <property type="evidence" value="ECO:0007669"/>
    <property type="project" value="InterPro"/>
</dbReference>
<dbReference type="InterPro" id="IPR027104">
    <property type="entry name" value="Prp3"/>
</dbReference>
<evidence type="ECO:0000259" key="6">
    <source>
        <dbReference type="Pfam" id="PF06544"/>
    </source>
</evidence>
<dbReference type="Pfam" id="PF08572">
    <property type="entry name" value="PRP3"/>
    <property type="match status" value="1"/>
</dbReference>
<proteinExistence type="predicted"/>
<feature type="compositionally biased region" description="Basic and acidic residues" evidence="5">
    <location>
        <begin position="1"/>
        <end position="15"/>
    </location>
</feature>
<keyword evidence="2" id="KW-0507">mRNA processing</keyword>
<evidence type="ECO:0000256" key="3">
    <source>
        <dbReference type="ARBA" id="ARBA00023187"/>
    </source>
</evidence>
<evidence type="ECO:0000313" key="9">
    <source>
        <dbReference type="Proteomes" id="UP000095038"/>
    </source>
</evidence>
<dbReference type="InParanoid" id="A0A1D2VQ30"/>
<gene>
    <name evidence="8" type="ORF">ASCRUDRAFT_73530</name>
</gene>
<feature type="domain" description="Small nuclear ribonucleoprotein Prp3 C-terminal" evidence="6">
    <location>
        <begin position="415"/>
        <end position="479"/>
    </location>
</feature>
<accession>A0A1D2VQ30</accession>
<dbReference type="STRING" id="1344418.A0A1D2VQ30"/>